<dbReference type="EMBL" id="BPNN01000046">
    <property type="protein sequence ID" value="GJA64319.1"/>
    <property type="molecule type" value="Genomic_DNA"/>
</dbReference>
<dbReference type="RefSeq" id="WP_223940229.1">
    <property type="nucleotide sequence ID" value="NZ_AP026370.1"/>
</dbReference>
<dbReference type="AlphaFoldDB" id="A0AA37CYC1"/>
<dbReference type="Proteomes" id="UP000886934">
    <property type="component" value="Unassembled WGS sequence"/>
</dbReference>
<sequence length="296" mass="33226">MRLTSEQREQVITLRRKHSLSEVASLAGLSLGTVKAIVSRSRLFTDNPRHRAMFTLPPLQSSGETLPAVPELPPQEVVTGDKEIDALLWLRQVIGTGDPVRIAQAKEAAGRITTPPGELEQRYSKWLVAKAGHMLAGLGSIGFANLDGLAERAITRRANEAEAIGRFGDALWDDTQAEAFCQEVLRGLEQDSWQLPPEQVAERFKAVPELMPHTLSDCLHELAYWNELYRLRNACDTQGYYENSIEAHARDWFVFGLLAELRPRNREEARATLRYLMSSERDDAPEAERILDNLIG</sequence>
<comment type="caution">
    <text evidence="1">The sequence shown here is derived from an EMBL/GenBank/DDBJ whole genome shotgun (WGS) entry which is preliminary data.</text>
</comment>
<reference evidence="1" key="1">
    <citation type="submission" date="2021-07" db="EMBL/GenBank/DDBJ databases">
        <title>Draft genome sequence of carbapenem-resistant Aeromonas spp. in Japan.</title>
        <authorList>
            <person name="Maehana S."/>
            <person name="Suzuki M."/>
            <person name="Kitasato H."/>
        </authorList>
    </citation>
    <scope>NUCLEOTIDE SEQUENCE</scope>
    <source>
        <strain evidence="1">KAM351</strain>
    </source>
</reference>
<name>A0AA37CYC1_AERCA</name>
<proteinExistence type="predicted"/>
<evidence type="ECO:0000313" key="1">
    <source>
        <dbReference type="EMBL" id="GJA64319.1"/>
    </source>
</evidence>
<gene>
    <name evidence="1" type="ORF">KAM351_29300</name>
</gene>
<accession>A0AA37CYC1</accession>
<protein>
    <recommendedName>
        <fullName evidence="3">Helix-turn-helix domain-containing protein</fullName>
    </recommendedName>
</protein>
<organism evidence="1 2">
    <name type="scientific">Aeromonas caviae</name>
    <name type="common">Aeromonas punctata</name>
    <dbReference type="NCBI Taxonomy" id="648"/>
    <lineage>
        <taxon>Bacteria</taxon>
        <taxon>Pseudomonadati</taxon>
        <taxon>Pseudomonadota</taxon>
        <taxon>Gammaproteobacteria</taxon>
        <taxon>Aeromonadales</taxon>
        <taxon>Aeromonadaceae</taxon>
        <taxon>Aeromonas</taxon>
    </lineage>
</organism>
<evidence type="ECO:0000313" key="2">
    <source>
        <dbReference type="Proteomes" id="UP000886934"/>
    </source>
</evidence>
<evidence type="ECO:0008006" key="3">
    <source>
        <dbReference type="Google" id="ProtNLM"/>
    </source>
</evidence>